<organism evidence="1 2">
    <name type="scientific">Marilutibacter maris</name>
    <dbReference type="NCBI Taxonomy" id="1605891"/>
    <lineage>
        <taxon>Bacteria</taxon>
        <taxon>Pseudomonadati</taxon>
        <taxon>Pseudomonadota</taxon>
        <taxon>Gammaproteobacteria</taxon>
        <taxon>Lysobacterales</taxon>
        <taxon>Lysobacteraceae</taxon>
        <taxon>Marilutibacter</taxon>
    </lineage>
</organism>
<evidence type="ECO:0000313" key="1">
    <source>
        <dbReference type="EMBL" id="AWV08210.1"/>
    </source>
</evidence>
<dbReference type="InterPro" id="IPR021557">
    <property type="entry name" value="DUF3016"/>
</dbReference>
<dbReference type="Pfam" id="PF11454">
    <property type="entry name" value="DUF3016"/>
    <property type="match status" value="1"/>
</dbReference>
<sequence length="194" mass="21813">MHTDSGAIEMNVRSVFRTTALAILLLAGTQAAARTVTDPERPRQLEGEDPVSVSWDDPAGFSEIRYSGNRWEAEQGNWVEELARYIRERAGRALPAGQRIDIRITDIDRAGDYEPGRGVDGDRIRVVRDIYPPRLSLSFTRYDASGQVIAQGERRLTDLGYLHRASRRFGNDPLGHEKRLVDDWVNAELRVPGA</sequence>
<dbReference type="EMBL" id="CP029843">
    <property type="protein sequence ID" value="AWV08210.1"/>
    <property type="molecule type" value="Genomic_DNA"/>
</dbReference>
<dbReference type="Proteomes" id="UP000249447">
    <property type="component" value="Chromosome"/>
</dbReference>
<evidence type="ECO:0000313" key="2">
    <source>
        <dbReference type="Proteomes" id="UP000249447"/>
    </source>
</evidence>
<accession>A0A2U9TJG4</accession>
<dbReference type="KEGG" id="lmb:C9I47_2533"/>
<keyword evidence="2" id="KW-1185">Reference proteome</keyword>
<dbReference type="AlphaFoldDB" id="A0A2U9TJG4"/>
<name>A0A2U9TJG4_9GAMM</name>
<gene>
    <name evidence="1" type="ORF">C9I47_2533</name>
</gene>
<proteinExistence type="predicted"/>
<reference evidence="1 2" key="1">
    <citation type="submission" date="2018-05" db="EMBL/GenBank/DDBJ databases">
        <title>The complete genome of Lysobacter maris HZ9B, a marine bacterium antagonistic against terrestrial plant pathogens.</title>
        <authorList>
            <person name="Zhang X.-Q."/>
        </authorList>
    </citation>
    <scope>NUCLEOTIDE SEQUENCE [LARGE SCALE GENOMIC DNA]</scope>
    <source>
        <strain evidence="1 2">HZ9B</strain>
    </source>
</reference>
<protein>
    <submittedName>
        <fullName evidence="1">Secreted protein</fullName>
    </submittedName>
</protein>